<dbReference type="PANTHER" id="PTHR14490:SF5">
    <property type="entry name" value="PROTEIN KRI1 HOMOLOG"/>
    <property type="match status" value="1"/>
</dbReference>
<dbReference type="AlphaFoldDB" id="A0A4V2MWL0"/>
<feature type="region of interest" description="Disordered" evidence="2">
    <location>
        <begin position="580"/>
        <end position="713"/>
    </location>
</feature>
<organism evidence="4 5">
    <name type="scientific">Steccherinum ochraceum</name>
    <dbReference type="NCBI Taxonomy" id="92696"/>
    <lineage>
        <taxon>Eukaryota</taxon>
        <taxon>Fungi</taxon>
        <taxon>Dikarya</taxon>
        <taxon>Basidiomycota</taxon>
        <taxon>Agaricomycotina</taxon>
        <taxon>Agaricomycetes</taxon>
        <taxon>Polyporales</taxon>
        <taxon>Steccherinaceae</taxon>
        <taxon>Steccherinum</taxon>
    </lineage>
</organism>
<dbReference type="STRING" id="92696.A0A4V2MWL0"/>
<gene>
    <name evidence="4" type="ORF">EIP91_001065</name>
</gene>
<keyword evidence="5" id="KW-1185">Reference proteome</keyword>
<feature type="compositionally biased region" description="Basic residues" evidence="2">
    <location>
        <begin position="236"/>
        <end position="245"/>
    </location>
</feature>
<feature type="compositionally biased region" description="Basic and acidic residues" evidence="2">
    <location>
        <begin position="615"/>
        <end position="627"/>
    </location>
</feature>
<proteinExistence type="inferred from homology"/>
<feature type="compositionally biased region" description="Acidic residues" evidence="2">
    <location>
        <begin position="299"/>
        <end position="311"/>
    </location>
</feature>
<feature type="region of interest" description="Disordered" evidence="2">
    <location>
        <begin position="279"/>
        <end position="311"/>
    </location>
</feature>
<dbReference type="InterPro" id="IPR024626">
    <property type="entry name" value="Kri1-like_C"/>
</dbReference>
<feature type="compositionally biased region" description="Basic and acidic residues" evidence="2">
    <location>
        <begin position="580"/>
        <end position="599"/>
    </location>
</feature>
<evidence type="ECO:0000313" key="5">
    <source>
        <dbReference type="Proteomes" id="UP000292702"/>
    </source>
</evidence>
<dbReference type="Proteomes" id="UP000292702">
    <property type="component" value="Unassembled WGS sequence"/>
</dbReference>
<feature type="compositionally biased region" description="Basic residues" evidence="2">
    <location>
        <begin position="697"/>
        <end position="706"/>
    </location>
</feature>
<feature type="compositionally biased region" description="Basic residues" evidence="2">
    <location>
        <begin position="628"/>
        <end position="640"/>
    </location>
</feature>
<feature type="compositionally biased region" description="Basic residues" evidence="2">
    <location>
        <begin position="465"/>
        <end position="474"/>
    </location>
</feature>
<feature type="region of interest" description="Disordered" evidence="2">
    <location>
        <begin position="352"/>
        <end position="372"/>
    </location>
</feature>
<feature type="region of interest" description="Disordered" evidence="2">
    <location>
        <begin position="216"/>
        <end position="256"/>
    </location>
</feature>
<evidence type="ECO:0000256" key="2">
    <source>
        <dbReference type="SAM" id="MobiDB-lite"/>
    </source>
</evidence>
<dbReference type="OrthoDB" id="10252032at2759"/>
<dbReference type="GO" id="GO:0000447">
    <property type="term" value="P:endonucleolytic cleavage in ITS1 to separate SSU-rRNA from 5.8S rRNA and LSU-rRNA from tricistronic rRNA transcript (SSU-rRNA, 5.8S rRNA, LSU-rRNA)"/>
    <property type="evidence" value="ECO:0007669"/>
    <property type="project" value="TreeGrafter"/>
</dbReference>
<sequence length="713" mass="81852">MPNDYQIFSDSESDVEETHQLTINEHYAKAFEYRKEREEVAKLEDEYGKNGELLEDEDDSEDETEDEDGEELTPAVDVAILRTLARIKRRDPSIYEKEKDVFEEEKAKTGEAKISKRSKKEKSKPLTLRQHALASALKEDSRSPSPEPLTYVEEQKALKEETVKAFHDNASDEDEDDDLLVLREKTKDEIEREEEQYKEYLEREVGQDLGELIMVADDDVVMKEEESAGESSKPEKKSKKKKSKRKDTTQQEDQDQQFLLDYILNRGWIDKAAKRVPTYKEVTGSSSKGKFKAEFGAESSDDEEEIAQADDVEEDVEFEDLADRFESSYNFRYEEPDATTIARYPRNIASAVRREDTTRKEARERKKQRKEEELLKKREDVKRLKALKSKEARAKLEKIGLEGGKVINTEVLEELDLEADWDPDAHDRQMSKLYVQPDDDDAEKPTWDDDIDITDIAPEESASTSKKKKKKDKKKNNPEEGADGEGVDVDEMDADVQKSEAYGDDEWDGTEEMRKKVLDQYMDELYKMEFNDLVGDLPTRFHYAQVKSDSFALTPAEILLSTDAELNSYVGLRKYAPYRDKKHSSWDTQRNSKLDDLRKGLQGRRWGDTVYGEGSQRRAGDDRDGAKPKKRMGKKERTKLRAAQAAEGGEGEPAKNGNNGDDAETESSVKPSRKRRSDDGDEEEEKKDNAVADGPSKKKRRRHRRAAATDQAS</sequence>
<reference evidence="4 5" key="1">
    <citation type="submission" date="2018-11" db="EMBL/GenBank/DDBJ databases">
        <title>Genome assembly of Steccherinum ochraceum LE-BIN_3174, the white-rot fungus of the Steccherinaceae family (The Residual Polyporoid clade, Polyporales, Basidiomycota).</title>
        <authorList>
            <person name="Fedorova T.V."/>
            <person name="Glazunova O.A."/>
            <person name="Landesman E.O."/>
            <person name="Moiseenko K.V."/>
            <person name="Psurtseva N.V."/>
            <person name="Savinova O.S."/>
            <person name="Shakhova N.V."/>
            <person name="Tyazhelova T.V."/>
            <person name="Vasina D.V."/>
        </authorList>
    </citation>
    <scope>NUCLEOTIDE SEQUENCE [LARGE SCALE GENOMIC DNA]</scope>
    <source>
        <strain evidence="4 5">LE-BIN_3174</strain>
    </source>
</reference>
<feature type="region of interest" description="Disordered" evidence="2">
    <location>
        <begin position="420"/>
        <end position="494"/>
    </location>
</feature>
<dbReference type="InterPro" id="IPR018034">
    <property type="entry name" value="Kri1"/>
</dbReference>
<dbReference type="PANTHER" id="PTHR14490">
    <property type="entry name" value="ZINC FINGER, ZZ TYPE"/>
    <property type="match status" value="1"/>
</dbReference>
<feature type="compositionally biased region" description="Acidic residues" evidence="2">
    <location>
        <begin position="53"/>
        <end position="71"/>
    </location>
</feature>
<feature type="region of interest" description="Disordered" evidence="2">
    <location>
        <begin position="42"/>
        <end position="76"/>
    </location>
</feature>
<feature type="compositionally biased region" description="Acidic residues" evidence="2">
    <location>
        <begin position="480"/>
        <end position="494"/>
    </location>
</feature>
<feature type="domain" description="Kri1-like C-terminal" evidence="3">
    <location>
        <begin position="517"/>
        <end position="598"/>
    </location>
</feature>
<feature type="compositionally biased region" description="Basic and acidic residues" evidence="2">
    <location>
        <begin position="95"/>
        <end position="114"/>
    </location>
</feature>
<feature type="compositionally biased region" description="Basic and acidic residues" evidence="2">
    <location>
        <begin position="153"/>
        <end position="170"/>
    </location>
</feature>
<dbReference type="Pfam" id="PF12936">
    <property type="entry name" value="Kri1_C"/>
    <property type="match status" value="1"/>
</dbReference>
<comment type="caution">
    <text evidence="4">The sequence shown here is derived from an EMBL/GenBank/DDBJ whole genome shotgun (WGS) entry which is preliminary data.</text>
</comment>
<comment type="similarity">
    <text evidence="1">Belongs to the KRI1 family.</text>
</comment>
<feature type="compositionally biased region" description="Acidic residues" evidence="2">
    <location>
        <begin position="437"/>
        <end position="453"/>
    </location>
</feature>
<evidence type="ECO:0000313" key="4">
    <source>
        <dbReference type="EMBL" id="TCD66647.1"/>
    </source>
</evidence>
<evidence type="ECO:0000256" key="1">
    <source>
        <dbReference type="ARBA" id="ARBA00007473"/>
    </source>
</evidence>
<feature type="region of interest" description="Disordered" evidence="2">
    <location>
        <begin position="95"/>
        <end position="195"/>
    </location>
</feature>
<feature type="compositionally biased region" description="Basic and acidic residues" evidence="2">
    <location>
        <begin position="180"/>
        <end position="195"/>
    </location>
</feature>
<name>A0A4V2MWL0_9APHY</name>
<dbReference type="EMBL" id="RWJN01000126">
    <property type="protein sequence ID" value="TCD66647.1"/>
    <property type="molecule type" value="Genomic_DNA"/>
</dbReference>
<protein>
    <recommendedName>
        <fullName evidence="3">Kri1-like C-terminal domain-containing protein</fullName>
    </recommendedName>
</protein>
<dbReference type="Pfam" id="PF05178">
    <property type="entry name" value="Kri1"/>
    <property type="match status" value="1"/>
</dbReference>
<accession>A0A4V2MWL0</accession>
<dbReference type="GO" id="GO:0005730">
    <property type="term" value="C:nucleolus"/>
    <property type="evidence" value="ECO:0007669"/>
    <property type="project" value="TreeGrafter"/>
</dbReference>
<dbReference type="GO" id="GO:0030686">
    <property type="term" value="C:90S preribosome"/>
    <property type="evidence" value="ECO:0007669"/>
    <property type="project" value="TreeGrafter"/>
</dbReference>
<evidence type="ECO:0000259" key="3">
    <source>
        <dbReference type="Pfam" id="PF12936"/>
    </source>
</evidence>